<feature type="region of interest" description="Disordered" evidence="1">
    <location>
        <begin position="142"/>
        <end position="169"/>
    </location>
</feature>
<organism evidence="3">
    <name type="scientific">Hellea balneolensis</name>
    <dbReference type="NCBI Taxonomy" id="287478"/>
    <lineage>
        <taxon>Bacteria</taxon>
        <taxon>Pseudomonadati</taxon>
        <taxon>Pseudomonadota</taxon>
        <taxon>Alphaproteobacteria</taxon>
        <taxon>Maricaulales</taxon>
        <taxon>Robiginitomaculaceae</taxon>
        <taxon>Hellea</taxon>
    </lineage>
</organism>
<dbReference type="EMBL" id="DRMJ01000210">
    <property type="protein sequence ID" value="HHL42807.1"/>
    <property type="molecule type" value="Genomic_DNA"/>
</dbReference>
<comment type="caution">
    <text evidence="3">The sequence shown here is derived from an EMBL/GenBank/DDBJ whole genome shotgun (WGS) entry which is preliminary data.</text>
</comment>
<feature type="compositionally biased region" description="Polar residues" evidence="1">
    <location>
        <begin position="273"/>
        <end position="286"/>
    </location>
</feature>
<evidence type="ECO:0000313" key="3">
    <source>
        <dbReference type="EMBL" id="HHL42807.1"/>
    </source>
</evidence>
<feature type="region of interest" description="Disordered" evidence="1">
    <location>
        <begin position="255"/>
        <end position="344"/>
    </location>
</feature>
<evidence type="ECO:0000256" key="2">
    <source>
        <dbReference type="SAM" id="SignalP"/>
    </source>
</evidence>
<proteinExistence type="predicted"/>
<accession>A0A7C5R7G3</accession>
<keyword evidence="2" id="KW-0732">Signal</keyword>
<reference evidence="3" key="1">
    <citation type="journal article" date="2020" name="mSystems">
        <title>Genome- and Community-Level Interaction Insights into Carbon Utilization and Element Cycling Functions of Hydrothermarchaeota in Hydrothermal Sediment.</title>
        <authorList>
            <person name="Zhou Z."/>
            <person name="Liu Y."/>
            <person name="Xu W."/>
            <person name="Pan J."/>
            <person name="Luo Z.H."/>
            <person name="Li M."/>
        </authorList>
    </citation>
    <scope>NUCLEOTIDE SEQUENCE [LARGE SCALE GENOMIC DNA]</scope>
    <source>
        <strain evidence="3">HyVt-485</strain>
    </source>
</reference>
<evidence type="ECO:0000256" key="1">
    <source>
        <dbReference type="SAM" id="MobiDB-lite"/>
    </source>
</evidence>
<protein>
    <recommendedName>
        <fullName evidence="4">Apple domain-containing protein</fullName>
    </recommendedName>
</protein>
<feature type="signal peptide" evidence="2">
    <location>
        <begin position="1"/>
        <end position="23"/>
    </location>
</feature>
<name>A0A7C5R7G3_9PROT</name>
<sequence length="344" mass="37011">MSNLTSVALLGTTIFLLSSPAYGADQNTYRAGAPYLKTVAESHMQCAAQCRGDAQCRGWNFIRTTPGALTGICEFNSRAATPISSPVSISGAVMSDVDPLLSRAVQGGSHTVRVGTPDYTAPQAQVRHVSPRRIVKRQPVPQANRQNRPANYRTPQMPAAGRLKTDPRAPRIYGAEPSAPRPQTGMQPQANMQNGTMSREQMYYRQQYLQAQQRQQQINAERMAALQAPAPTAPANYRQPPMAPMPVMAPPAQIPGVPRQTQAPTPMPRQAQAPMSPTIPQTQATKRSLYGSLYDDLTPVPRPQTQPDNPANPDAPISTSRAVPTKPVASSPMAPPVPGLAGAR</sequence>
<evidence type="ECO:0008006" key="4">
    <source>
        <dbReference type="Google" id="ProtNLM"/>
    </source>
</evidence>
<gene>
    <name evidence="3" type="ORF">ENJ42_04250</name>
</gene>
<feature type="chain" id="PRO_5027663488" description="Apple domain-containing protein" evidence="2">
    <location>
        <begin position="24"/>
        <end position="344"/>
    </location>
</feature>
<dbReference type="Proteomes" id="UP000885830">
    <property type="component" value="Unassembled WGS sequence"/>
</dbReference>
<dbReference type="AlphaFoldDB" id="A0A7C5R7G3"/>